<keyword evidence="2" id="KW-1185">Reference proteome</keyword>
<dbReference type="Proteomes" id="UP000315783">
    <property type="component" value="Unassembled WGS sequence"/>
</dbReference>
<organism evidence="1 2">
    <name type="scientific">Cordyceps javanica</name>
    <dbReference type="NCBI Taxonomy" id="43265"/>
    <lineage>
        <taxon>Eukaryota</taxon>
        <taxon>Fungi</taxon>
        <taxon>Dikarya</taxon>
        <taxon>Ascomycota</taxon>
        <taxon>Pezizomycotina</taxon>
        <taxon>Sordariomycetes</taxon>
        <taxon>Hypocreomycetidae</taxon>
        <taxon>Hypocreales</taxon>
        <taxon>Cordycipitaceae</taxon>
        <taxon>Cordyceps</taxon>
    </lineage>
</organism>
<comment type="caution">
    <text evidence="1">The sequence shown here is derived from an EMBL/GenBank/DDBJ whole genome shotgun (WGS) entry which is preliminary data.</text>
</comment>
<dbReference type="EMBL" id="SPUK01000026">
    <property type="protein sequence ID" value="TQV90527.1"/>
    <property type="molecule type" value="Genomic_DNA"/>
</dbReference>
<dbReference type="AlphaFoldDB" id="A0A545UM55"/>
<protein>
    <submittedName>
        <fullName evidence="1">Uncharacterized protein</fullName>
    </submittedName>
</protein>
<reference evidence="1 2" key="1">
    <citation type="journal article" date="2019" name="Appl. Microbiol. Biotechnol.">
        <title>Genome sequence of Isaria javanica and comparative genome analysis insights into family S53 peptidase evolution in fungal entomopathogens.</title>
        <authorList>
            <person name="Lin R."/>
            <person name="Zhang X."/>
            <person name="Xin B."/>
            <person name="Zou M."/>
            <person name="Gao Y."/>
            <person name="Qin F."/>
            <person name="Hu Q."/>
            <person name="Xie B."/>
            <person name="Cheng X."/>
        </authorList>
    </citation>
    <scope>NUCLEOTIDE SEQUENCE [LARGE SCALE GENOMIC DNA]</scope>
    <source>
        <strain evidence="1 2">IJ1G</strain>
    </source>
</reference>
<name>A0A545UM55_9HYPO</name>
<evidence type="ECO:0000313" key="2">
    <source>
        <dbReference type="Proteomes" id="UP000315783"/>
    </source>
</evidence>
<evidence type="ECO:0000313" key="1">
    <source>
        <dbReference type="EMBL" id="TQV90527.1"/>
    </source>
</evidence>
<accession>A0A545UM55</accession>
<sequence length="123" mass="14111">MIGCSSLRHHMEPREPFFTFAILNCHTSRYRLIDTRLYSSGEWLLLRDAQRARLMDEAVVDARQTEEGICITYVPIISTHRNLRREQVSACWHVSWTGYGCICSQKMTPTHPLVDGARSADNG</sequence>
<proteinExistence type="predicted"/>
<gene>
    <name evidence="1" type="ORF">IF1G_10850</name>
</gene>